<dbReference type="CDD" id="cd00554">
    <property type="entry name" value="MECDP_synthase"/>
    <property type="match status" value="1"/>
</dbReference>
<keyword evidence="14" id="KW-1185">Reference proteome</keyword>
<accession>A0ABN0P1K5</accession>
<evidence type="ECO:0000256" key="7">
    <source>
        <dbReference type="ARBA" id="ARBA00023229"/>
    </source>
</evidence>
<dbReference type="InterPro" id="IPR034683">
    <property type="entry name" value="IspD/TarI"/>
</dbReference>
<comment type="pathway">
    <text evidence="2 10">Isoprenoid biosynthesis; isopentenyl diphosphate biosynthesis via DXP pathway; isopentenyl diphosphate from 1-deoxy-D-xylulose 5-phosphate: step 4/6.</text>
</comment>
<comment type="caution">
    <text evidence="13">The sequence shown here is derived from an EMBL/GenBank/DDBJ whole genome shotgun (WGS) entry which is preliminary data.</text>
</comment>
<feature type="binding site" evidence="10">
    <location>
        <position position="320"/>
    </location>
    <ligand>
        <name>a divalent metal cation</name>
        <dbReference type="ChEBI" id="CHEBI:60240"/>
    </ligand>
</feature>
<evidence type="ECO:0000256" key="2">
    <source>
        <dbReference type="ARBA" id="ARBA00004709"/>
    </source>
</evidence>
<organism evidence="13 14">
    <name type="scientific">Treponema lecithinolyticum ATCC 700332</name>
    <dbReference type="NCBI Taxonomy" id="1321815"/>
    <lineage>
        <taxon>Bacteria</taxon>
        <taxon>Pseudomonadati</taxon>
        <taxon>Spirochaetota</taxon>
        <taxon>Spirochaetia</taxon>
        <taxon>Spirochaetales</taxon>
        <taxon>Treponemataceae</taxon>
        <taxon>Treponema</taxon>
    </lineage>
</organism>
<keyword evidence="9" id="KW-0511">Multifunctional enzyme</keyword>
<evidence type="ECO:0000256" key="5">
    <source>
        <dbReference type="ARBA" id="ARBA00022695"/>
    </source>
</evidence>
<dbReference type="PROSITE" id="PS01295">
    <property type="entry name" value="ISPD"/>
    <property type="match status" value="1"/>
</dbReference>
<keyword evidence="7 10" id="KW-0414">Isoprene biosynthesis</keyword>
<comment type="cofactor">
    <cofactor evidence="10">
        <name>a divalent metal cation</name>
        <dbReference type="ChEBI" id="CHEBI:60240"/>
    </cofactor>
    <text evidence="10">Binds 1 divalent metal cation per subunit.</text>
</comment>
<name>A0ABN0P1K5_TRELE</name>
<evidence type="ECO:0000256" key="3">
    <source>
        <dbReference type="ARBA" id="ARBA00012579"/>
    </source>
</evidence>
<dbReference type="SUPFAM" id="SSF69765">
    <property type="entry name" value="IpsF-like"/>
    <property type="match status" value="1"/>
</dbReference>
<dbReference type="InterPro" id="IPR036571">
    <property type="entry name" value="MECDP_synthase_sf"/>
</dbReference>
<comment type="similarity">
    <text evidence="10 11">Belongs to the IspF family.</text>
</comment>
<dbReference type="Proteomes" id="UP000016649">
    <property type="component" value="Unassembled WGS sequence"/>
</dbReference>
<dbReference type="InterPro" id="IPR018294">
    <property type="entry name" value="ISPD_synthase_CS"/>
</dbReference>
<keyword evidence="6 10" id="KW-0479">Metal-binding</keyword>
<dbReference type="SUPFAM" id="SSF53448">
    <property type="entry name" value="Nucleotide-diphospho-sugar transferases"/>
    <property type="match status" value="1"/>
</dbReference>
<dbReference type="InterPro" id="IPR003526">
    <property type="entry name" value="MECDP_synthase"/>
</dbReference>
<dbReference type="Pfam" id="PF01128">
    <property type="entry name" value="IspD"/>
    <property type="match status" value="1"/>
</dbReference>
<dbReference type="NCBIfam" id="TIGR00151">
    <property type="entry name" value="ispF"/>
    <property type="match status" value="1"/>
</dbReference>
<keyword evidence="5" id="KW-0548">Nucleotidyltransferase</keyword>
<feature type="binding site" evidence="10">
    <location>
        <position position="286"/>
    </location>
    <ligand>
        <name>a divalent metal cation</name>
        <dbReference type="ChEBI" id="CHEBI:60240"/>
    </ligand>
</feature>
<evidence type="ECO:0000313" key="14">
    <source>
        <dbReference type="Proteomes" id="UP000016649"/>
    </source>
</evidence>
<dbReference type="Pfam" id="PF02542">
    <property type="entry name" value="YgbB"/>
    <property type="match status" value="1"/>
</dbReference>
<feature type="binding site" evidence="10">
    <location>
        <begin position="286"/>
        <end position="288"/>
    </location>
    <ligand>
        <name>4-CDP-2-C-methyl-D-erythritol 2-phosphate</name>
        <dbReference type="ChEBI" id="CHEBI:57919"/>
    </ligand>
</feature>
<comment type="function">
    <text evidence="10">Involved in the biosynthesis of isopentenyl diphosphate (IPP) and dimethylallyl diphosphate (DMAPP), two major building blocks of isoprenoid compounds. Catalyzes the conversion of 4-diphosphocytidyl-2-C-methyl-D-erythritol 2-phosphate (CDP-ME2P) to 2-C-methyl-D-erythritol 2,4-cyclodiphosphate (ME-CPP) with a corresponding release of cytidine 5-monophosphate (CMP).</text>
</comment>
<comment type="catalytic activity">
    <reaction evidence="1 10 11">
        <text>4-CDP-2-C-methyl-D-erythritol 2-phosphate = 2-C-methyl-D-erythritol 2,4-cyclic diphosphate + CMP</text>
        <dbReference type="Rhea" id="RHEA:23864"/>
        <dbReference type="ChEBI" id="CHEBI:57919"/>
        <dbReference type="ChEBI" id="CHEBI:58483"/>
        <dbReference type="ChEBI" id="CHEBI:60377"/>
        <dbReference type="EC" id="4.6.1.12"/>
    </reaction>
</comment>
<evidence type="ECO:0000256" key="1">
    <source>
        <dbReference type="ARBA" id="ARBA00000200"/>
    </source>
</evidence>
<feature type="binding site" evidence="10">
    <location>
        <position position="288"/>
    </location>
    <ligand>
        <name>a divalent metal cation</name>
        <dbReference type="ChEBI" id="CHEBI:60240"/>
    </ligand>
</feature>
<feature type="domain" description="2-C-methyl-D-erythritol 2,4-cyclodiphosphate synthase" evidence="12">
    <location>
        <begin position="279"/>
        <end position="432"/>
    </location>
</feature>
<gene>
    <name evidence="10" type="primary">ispF</name>
    <name evidence="13" type="ORF">HMPREF9193_00210</name>
</gene>
<evidence type="ECO:0000256" key="10">
    <source>
        <dbReference type="HAMAP-Rule" id="MF_00107"/>
    </source>
</evidence>
<evidence type="ECO:0000313" key="13">
    <source>
        <dbReference type="EMBL" id="ERJ94239.1"/>
    </source>
</evidence>
<dbReference type="Gene3D" id="3.30.1330.50">
    <property type="entry name" value="2-C-methyl-D-erythritol 2,4-cyclodiphosphate synthase"/>
    <property type="match status" value="1"/>
</dbReference>
<dbReference type="Gene3D" id="3.90.550.10">
    <property type="entry name" value="Spore Coat Polysaccharide Biosynthesis Protein SpsA, Chain A"/>
    <property type="match status" value="1"/>
</dbReference>
<evidence type="ECO:0000256" key="6">
    <source>
        <dbReference type="ARBA" id="ARBA00022723"/>
    </source>
</evidence>
<evidence type="ECO:0000256" key="8">
    <source>
        <dbReference type="ARBA" id="ARBA00023239"/>
    </source>
</evidence>
<comment type="subunit">
    <text evidence="10">Homotrimer.</text>
</comment>
<dbReference type="InterPro" id="IPR029044">
    <property type="entry name" value="Nucleotide-diphossugar_trans"/>
</dbReference>
<feature type="binding site" evidence="10">
    <location>
        <begin position="312"/>
        <end position="313"/>
    </location>
    <ligand>
        <name>4-CDP-2-C-methyl-D-erythritol 2-phosphate</name>
        <dbReference type="ChEBI" id="CHEBI:57919"/>
    </ligand>
</feature>
<evidence type="ECO:0000259" key="12">
    <source>
        <dbReference type="Pfam" id="PF02542"/>
    </source>
</evidence>
<dbReference type="PROSITE" id="PS01350">
    <property type="entry name" value="ISPF"/>
    <property type="match status" value="1"/>
</dbReference>
<evidence type="ECO:0000256" key="11">
    <source>
        <dbReference type="RuleBase" id="RU004395"/>
    </source>
</evidence>
<evidence type="ECO:0000256" key="9">
    <source>
        <dbReference type="ARBA" id="ARBA00023268"/>
    </source>
</evidence>
<sequence length="435" mass="47612">MLVHTTAVILTAAGTSKRFGTGQKKEYRPLASHLFPNQKNTTVLSCSAEAFLSALDGKKNGSKTDAFVLTRLIITVPPCNSKKQNDAAQTEQSLLPQTALLSGDFVPQKLTQLHIKPEFVAGGADRQTSVLHALEHLERSGKTPDIVLIHDAARPFVQPQTILDVLQLTLQKGAACPALSAVDTYKETDDECVSVVRHLERSRLAAVQTPQGFFFKELLGAHRRAQKEGLHCTDDTQIWSAYAGTVYLCEGKRDNIKITYKEDLKDERTENKNCSAPCFRTGLGWDTHRLVSGRSLIIGGITIPFDKGELAHSDGDVLFHAITDALLGAAALGDIGELFPPSQKRWKNADSALLLGAAWDRVTQNGWQLENLDCVLIIERPKLLAYRERIRENIASVLNCGAERIFIKAKTAEGMGDIGQGNAVSAFCTCLLQKK</sequence>
<dbReference type="PANTHER" id="PTHR43181:SF1">
    <property type="entry name" value="2-C-METHYL-D-ERYTHRITOL 2,4-CYCLODIPHOSPHATE SYNTHASE, CHLOROPLASTIC"/>
    <property type="match status" value="1"/>
</dbReference>
<dbReference type="EC" id="4.6.1.12" evidence="3 10"/>
<dbReference type="PANTHER" id="PTHR43181">
    <property type="entry name" value="2-C-METHYL-D-ERYTHRITOL 2,4-CYCLODIPHOSPHATE SYNTHASE, CHLOROPLASTIC"/>
    <property type="match status" value="1"/>
</dbReference>
<reference evidence="13 14" key="1">
    <citation type="submission" date="2013-08" db="EMBL/GenBank/DDBJ databases">
        <authorList>
            <person name="Weinstock G."/>
            <person name="Sodergren E."/>
            <person name="Wylie T."/>
            <person name="Fulton L."/>
            <person name="Fulton R."/>
            <person name="Fronick C."/>
            <person name="O'Laughlin M."/>
            <person name="Godfrey J."/>
            <person name="Miner T."/>
            <person name="Herter B."/>
            <person name="Appelbaum E."/>
            <person name="Cordes M."/>
            <person name="Lek S."/>
            <person name="Wollam A."/>
            <person name="Pepin K.H."/>
            <person name="Palsikar V.B."/>
            <person name="Mitreva M."/>
            <person name="Wilson R.K."/>
        </authorList>
    </citation>
    <scope>NUCLEOTIDE SEQUENCE [LARGE SCALE GENOMIC DNA]</scope>
    <source>
        <strain evidence="13 14">ATCC 700332</strain>
    </source>
</reference>
<dbReference type="CDD" id="cd02516">
    <property type="entry name" value="CDP-ME_synthetase"/>
    <property type="match status" value="1"/>
</dbReference>
<dbReference type="HAMAP" id="MF_00107">
    <property type="entry name" value="IspF"/>
    <property type="match status" value="1"/>
</dbReference>
<keyword evidence="4" id="KW-0808">Transferase</keyword>
<protein>
    <recommendedName>
        <fullName evidence="3 10">2-C-methyl-D-erythritol 2,4-cyclodiphosphate synthase</fullName>
        <shortName evidence="10">MECDP-synthase</shortName>
        <shortName evidence="10">MECPP-synthase</shortName>
        <shortName evidence="10">MECPS</shortName>
        <ecNumber evidence="3 10">4.6.1.12</ecNumber>
    </recommendedName>
</protein>
<feature type="site" description="Transition state stabilizer" evidence="10">
    <location>
        <position position="312"/>
    </location>
</feature>
<dbReference type="EMBL" id="AWVH01000005">
    <property type="protein sequence ID" value="ERJ94239.1"/>
    <property type="molecule type" value="Genomic_DNA"/>
</dbReference>
<dbReference type="InterPro" id="IPR020555">
    <property type="entry name" value="MECDP_synthase_CS"/>
</dbReference>
<feature type="site" description="Transition state stabilizer" evidence="10">
    <location>
        <position position="411"/>
    </location>
</feature>
<proteinExistence type="inferred from homology"/>
<feature type="binding site" evidence="10">
    <location>
        <begin position="334"/>
        <end position="336"/>
    </location>
    <ligand>
        <name>4-CDP-2-C-methyl-D-erythritol 2-phosphate</name>
        <dbReference type="ChEBI" id="CHEBI:57919"/>
    </ligand>
</feature>
<evidence type="ECO:0000256" key="4">
    <source>
        <dbReference type="ARBA" id="ARBA00022679"/>
    </source>
</evidence>
<keyword evidence="8 10" id="KW-0456">Lyase</keyword>
<comment type="caution">
    <text evidence="10">Lacks conserved residue(s) required for the propagation of feature annotation.</text>
</comment>